<proteinExistence type="predicted"/>
<evidence type="ECO:0000256" key="1">
    <source>
        <dbReference type="SAM" id="Phobius"/>
    </source>
</evidence>
<gene>
    <name evidence="2" type="ordered locus">PH0485</name>
</gene>
<name>O58191_PYRHO</name>
<keyword evidence="1" id="KW-0812">Transmembrane</keyword>
<evidence type="ECO:0000313" key="3">
    <source>
        <dbReference type="Proteomes" id="UP000000752"/>
    </source>
</evidence>
<dbReference type="EnsemblBacteria" id="BAA29573">
    <property type="protein sequence ID" value="BAA29573"/>
    <property type="gene ID" value="BAA29573"/>
</dbReference>
<sequence length="307" mass="32864">MSAPSITNSTSLPIFLAKSLTILGNLLKTSAIGVSLISIISSCNSVRSLDNVERASNNSLSPSLSPICSSLPFVMTSSPTRFISLSKCPTSILITLEILTFGVSIIGGFLGCLGGCFFASFFSSFFSSSFSVIVKFKTSGCFFKISLIFSLLSLVLRTTSKNLFSMRFPSSISCLLGFVDKISPIFSRSLRIRYDLGPFKGVSGWKYTLTTYSLPSTAFSPASSFFFSSTISTDSTSGCLLMTVSSSSLGVSLTILNSTTSPSRLPFSMISLPGFVQITSPLSSRSESIRKALTPFKGASFWNLTFI</sequence>
<dbReference type="KEGG" id="pho:PH0485"/>
<dbReference type="AlphaFoldDB" id="O58191"/>
<keyword evidence="3" id="KW-1185">Reference proteome</keyword>
<reference evidence="2 3" key="1">
    <citation type="journal article" date="1998" name="DNA Res.">
        <title>Complete sequence and gene organization of the genome of a hyper-thermophilic archaebacterium, Pyrococcus horikoshii OT3.</title>
        <authorList>
            <person name="Kawarabayasi Y."/>
            <person name="Sawada M."/>
            <person name="Horikawa H."/>
            <person name="Haikawa Y."/>
            <person name="Hino Y."/>
            <person name="Yamamoto S."/>
            <person name="Sekine M."/>
            <person name="Baba S."/>
            <person name="Kosugi H."/>
            <person name="Hosoyama A."/>
            <person name="Nagai Y."/>
            <person name="Sakai M."/>
            <person name="Ogura K."/>
            <person name="Otuka R."/>
            <person name="Nakazawa H."/>
            <person name="Takamiya M."/>
            <person name="Ohfuku Y."/>
            <person name="Funahashi T."/>
            <person name="Tanaka T."/>
            <person name="Kudoh Y."/>
            <person name="Yamazaki J."/>
            <person name="Kushida N."/>
            <person name="Oguchi A."/>
            <person name="Aoki K."/>
            <person name="Nakamura Y."/>
            <person name="Robb T.F."/>
            <person name="Horikoshi K."/>
            <person name="Masuchi Y."/>
            <person name="Shizuya H."/>
            <person name="Kikuchi H."/>
        </authorList>
    </citation>
    <scope>NUCLEOTIDE SEQUENCE [LARGE SCALE GENOMIC DNA]</scope>
    <source>
        <strain evidence="3">ATCC 700860 / DSM 12428 / JCM 9974 / NBRC 100139 / OT-3</strain>
    </source>
</reference>
<accession>O58191</accession>
<dbReference type="PIR" id="H71160">
    <property type="entry name" value="H71160"/>
</dbReference>
<evidence type="ECO:0000313" key="2">
    <source>
        <dbReference type="EMBL" id="BAA29573.1"/>
    </source>
</evidence>
<feature type="transmembrane region" description="Helical" evidence="1">
    <location>
        <begin position="142"/>
        <end position="159"/>
    </location>
</feature>
<organism evidence="2 3">
    <name type="scientific">Pyrococcus horikoshii (strain ATCC 700860 / DSM 12428 / JCM 9974 / NBRC 100139 / OT-3)</name>
    <dbReference type="NCBI Taxonomy" id="70601"/>
    <lineage>
        <taxon>Archaea</taxon>
        <taxon>Methanobacteriati</taxon>
        <taxon>Methanobacteriota</taxon>
        <taxon>Thermococci</taxon>
        <taxon>Thermococcales</taxon>
        <taxon>Thermococcaceae</taxon>
        <taxon>Pyrococcus</taxon>
    </lineage>
</organism>
<dbReference type="Proteomes" id="UP000000752">
    <property type="component" value="Chromosome"/>
</dbReference>
<dbReference type="EMBL" id="BA000001">
    <property type="protein sequence ID" value="BAA29573.1"/>
    <property type="molecule type" value="Genomic_DNA"/>
</dbReference>
<keyword evidence="1" id="KW-0472">Membrane</keyword>
<feature type="transmembrane region" description="Helical" evidence="1">
    <location>
        <begin position="91"/>
        <end position="122"/>
    </location>
</feature>
<protein>
    <submittedName>
        <fullName evidence="2">Uncharacterized protein</fullName>
    </submittedName>
</protein>
<keyword evidence="1" id="KW-1133">Transmembrane helix</keyword>